<dbReference type="Proteomes" id="UP000037386">
    <property type="component" value="Unassembled WGS sequence"/>
</dbReference>
<organism evidence="2 3">
    <name type="scientific">Candidatus Phytoplasma pruni</name>
    <dbReference type="NCBI Taxonomy" id="479893"/>
    <lineage>
        <taxon>Bacteria</taxon>
        <taxon>Bacillati</taxon>
        <taxon>Mycoplasmatota</taxon>
        <taxon>Mollicutes</taxon>
        <taxon>Acholeplasmatales</taxon>
        <taxon>Acholeplasmataceae</taxon>
        <taxon>Candidatus Phytoplasma</taxon>
        <taxon>16SrIII (X-disease group)</taxon>
    </lineage>
</organism>
<dbReference type="RefSeq" id="WP_053521259.1">
    <property type="nucleotide sequence ID" value="NZ_LHCF01000001.1"/>
</dbReference>
<dbReference type="GO" id="GO:0005524">
    <property type="term" value="F:ATP binding"/>
    <property type="evidence" value="ECO:0007669"/>
    <property type="project" value="InterPro"/>
</dbReference>
<dbReference type="AlphaFoldDB" id="A0A0M1N0Z3"/>
<gene>
    <name evidence="2" type="ORF">CPX_001265</name>
</gene>
<dbReference type="PATRIC" id="fig|479893.3.peg.40"/>
<evidence type="ECO:0000259" key="1">
    <source>
        <dbReference type="SMART" id="SM00382"/>
    </source>
</evidence>
<dbReference type="InterPro" id="IPR027417">
    <property type="entry name" value="P-loop_NTPase"/>
</dbReference>
<dbReference type="Pfam" id="PF00004">
    <property type="entry name" value="AAA"/>
    <property type="match status" value="1"/>
</dbReference>
<dbReference type="EMBL" id="LHCF01000001">
    <property type="protein sequence ID" value="KOR75705.1"/>
    <property type="molecule type" value="Genomic_DNA"/>
</dbReference>
<protein>
    <submittedName>
        <fullName evidence="2">AAA+ ATPase</fullName>
    </submittedName>
</protein>
<dbReference type="PANTHER" id="PTHR23074:SF83">
    <property type="entry name" value="VACUOLAR PROTEIN SORTING-ASSOCIATED PROTEIN 4A"/>
    <property type="match status" value="1"/>
</dbReference>
<evidence type="ECO:0000313" key="3">
    <source>
        <dbReference type="Proteomes" id="UP000037386"/>
    </source>
</evidence>
<dbReference type="InterPro" id="IPR003959">
    <property type="entry name" value="ATPase_AAA_core"/>
</dbReference>
<dbReference type="InterPro" id="IPR003593">
    <property type="entry name" value="AAA+_ATPase"/>
</dbReference>
<comment type="caution">
    <text evidence="2">The sequence shown here is derived from an EMBL/GenBank/DDBJ whole genome shotgun (WGS) entry which is preliminary data.</text>
</comment>
<reference evidence="3" key="1">
    <citation type="submission" date="2015-05" db="EMBL/GenBank/DDBJ databases">
        <title>Draft genome sequence of 'Candidatus Phytoplasma Pruni' strain CX, a plant pathogenic bacterium.</title>
        <authorList>
            <person name="Lee I.-M."/>
            <person name="Bottner-Parker K.D."/>
            <person name="Shao J."/>
            <person name="Gundersen-Rindal D.E."/>
            <person name="Zhao Y."/>
            <person name="Davis R.E."/>
        </authorList>
    </citation>
    <scope>NUCLEOTIDE SEQUENCE [LARGE SCALE GENOMIC DNA]</scope>
    <source>
        <strain evidence="3">CX</strain>
    </source>
</reference>
<proteinExistence type="predicted"/>
<dbReference type="SMART" id="SM00382">
    <property type="entry name" value="AAA"/>
    <property type="match status" value="1"/>
</dbReference>
<accession>A0A0M1N0Z3</accession>
<dbReference type="GO" id="GO:0016887">
    <property type="term" value="F:ATP hydrolysis activity"/>
    <property type="evidence" value="ECO:0007669"/>
    <property type="project" value="InterPro"/>
</dbReference>
<feature type="domain" description="AAA+ ATPase" evidence="1">
    <location>
        <begin position="68"/>
        <end position="205"/>
    </location>
</feature>
<dbReference type="SUPFAM" id="SSF52540">
    <property type="entry name" value="P-loop containing nucleoside triphosphate hydrolases"/>
    <property type="match status" value="1"/>
</dbReference>
<sequence>MGGENVSDDLTEYESKIDELTYKIDRPNYKSLKSLEQLIGLQTEKAALGDLNTCMTYSPSLERYQQKPPIGIIFHGVPGTGKTTLARALAKTTNFNYIEIDGTNFQKYNSKEGIKMVDALFKKTQEMERVIVCIDECENTWGNLTKAENQATKNIVTKFKNSFTSINNQNRSNKVFWIGTTNHLEDIDDAILSRFDYKIEVKPLDLTSRKEYFEKVFIAKLKQESLISEDAINYLINELAPAIEKFPELKTFRDMEALIRLSIIKAIQRFKQDKIPPEQITRKDLELVFNNKKQEIADARSWNSINTKNNFKK</sequence>
<dbReference type="InterPro" id="IPR050304">
    <property type="entry name" value="MT-severing_AAA_ATPase"/>
</dbReference>
<evidence type="ECO:0000313" key="2">
    <source>
        <dbReference type="EMBL" id="KOR75705.1"/>
    </source>
</evidence>
<dbReference type="Gene3D" id="3.40.50.300">
    <property type="entry name" value="P-loop containing nucleotide triphosphate hydrolases"/>
    <property type="match status" value="1"/>
</dbReference>
<dbReference type="CDD" id="cd19481">
    <property type="entry name" value="RecA-like_protease"/>
    <property type="match status" value="1"/>
</dbReference>
<dbReference type="PANTHER" id="PTHR23074">
    <property type="entry name" value="AAA DOMAIN-CONTAINING"/>
    <property type="match status" value="1"/>
</dbReference>
<name>A0A0M1N0Z3_9MOLU</name>
<dbReference type="STRING" id="479893.CPX_001265"/>